<dbReference type="Gene3D" id="3.90.1200.10">
    <property type="match status" value="1"/>
</dbReference>
<gene>
    <name evidence="2" type="ORF">B5V51_5204</name>
</gene>
<evidence type="ECO:0000313" key="2">
    <source>
        <dbReference type="EMBL" id="PCG68464.1"/>
    </source>
</evidence>
<dbReference type="EMBL" id="NWSH01002357">
    <property type="protein sequence ID" value="PCG68464.1"/>
    <property type="molecule type" value="Genomic_DNA"/>
</dbReference>
<name>A0A2A4JAA4_HELVI</name>
<dbReference type="SMART" id="SM00587">
    <property type="entry name" value="CHK"/>
    <property type="match status" value="1"/>
</dbReference>
<proteinExistence type="predicted"/>
<protein>
    <recommendedName>
        <fullName evidence="1">CHK kinase-like domain-containing protein</fullName>
    </recommendedName>
</protein>
<feature type="domain" description="CHK kinase-like" evidence="1">
    <location>
        <begin position="128"/>
        <end position="316"/>
    </location>
</feature>
<dbReference type="STRING" id="7102.A0A2A4JAA4"/>
<evidence type="ECO:0000259" key="1">
    <source>
        <dbReference type="SMART" id="SM00587"/>
    </source>
</evidence>
<dbReference type="AlphaFoldDB" id="A0A2A4JAA4"/>
<dbReference type="InterPro" id="IPR011009">
    <property type="entry name" value="Kinase-like_dom_sf"/>
</dbReference>
<organism evidence="2">
    <name type="scientific">Heliothis virescens</name>
    <name type="common">Tobacco budworm moth</name>
    <dbReference type="NCBI Taxonomy" id="7102"/>
    <lineage>
        <taxon>Eukaryota</taxon>
        <taxon>Metazoa</taxon>
        <taxon>Ecdysozoa</taxon>
        <taxon>Arthropoda</taxon>
        <taxon>Hexapoda</taxon>
        <taxon>Insecta</taxon>
        <taxon>Pterygota</taxon>
        <taxon>Neoptera</taxon>
        <taxon>Endopterygota</taxon>
        <taxon>Lepidoptera</taxon>
        <taxon>Glossata</taxon>
        <taxon>Ditrysia</taxon>
        <taxon>Noctuoidea</taxon>
        <taxon>Noctuidae</taxon>
        <taxon>Heliothinae</taxon>
        <taxon>Heliothis</taxon>
    </lineage>
</organism>
<accession>A0A2A4JAA4</accession>
<sequence>MPLRKVSSCKKDFIDLLHRMAEIINMQLIDYVVEFGIEEVDIYCAGMYKVQLRGIANGQKIKQNVMVKWHQDARLRACFRESYRREYIFYQHVMPALLDVQKLIKNEGIKTKFPNCILASDEYNKEVIAIMGLKEDGYELRDRFCRSDMSYVTLVIKNLAKMHALSFILERTNPTAFEDIARLCHEDVQYREAGPPPKCMKSYYEASVKAVLDDNARHALQKLTPDIRTILYKCSLPDKYSTICHGDCWNNNILYKIKSRKPVDVIFVDYQLMRLASPVTDISYFLYMSTDGDFLNKHYDQVINIYYGTLAAVLRHCNLDVEDVYPLSIFQQHLKEYSVLGLIEALVSMMIITAPYDDAIKMTEMKYELHDKEVCEDESRYSSLFVERVNGIVTDFFERKYSLDAIFRK</sequence>
<reference evidence="2" key="1">
    <citation type="submission" date="2017-09" db="EMBL/GenBank/DDBJ databases">
        <title>Contemporary evolution of a Lepidopteran species, Heliothis virescens, in response to modern agricultural practices.</title>
        <authorList>
            <person name="Fritz M.L."/>
            <person name="Deyonke A.M."/>
            <person name="Papanicolaou A."/>
            <person name="Micinski S."/>
            <person name="Westbrook J."/>
            <person name="Gould F."/>
        </authorList>
    </citation>
    <scope>NUCLEOTIDE SEQUENCE [LARGE SCALE GENOMIC DNA]</scope>
    <source>
        <strain evidence="2">HvINT-</strain>
        <tissue evidence="2">Whole body</tissue>
    </source>
</reference>
<dbReference type="Pfam" id="PF02958">
    <property type="entry name" value="EcKL"/>
    <property type="match status" value="1"/>
</dbReference>
<dbReference type="InterPro" id="IPR015897">
    <property type="entry name" value="CHK_kinase-like"/>
</dbReference>
<comment type="caution">
    <text evidence="2">The sequence shown here is derived from an EMBL/GenBank/DDBJ whole genome shotgun (WGS) entry which is preliminary data.</text>
</comment>
<dbReference type="PANTHER" id="PTHR11012">
    <property type="entry name" value="PROTEIN KINASE-LIKE DOMAIN-CONTAINING"/>
    <property type="match status" value="1"/>
</dbReference>
<dbReference type="InterPro" id="IPR004119">
    <property type="entry name" value="EcKL"/>
</dbReference>
<dbReference type="SUPFAM" id="SSF56112">
    <property type="entry name" value="Protein kinase-like (PK-like)"/>
    <property type="match status" value="1"/>
</dbReference>
<dbReference type="PANTHER" id="PTHR11012:SF30">
    <property type="entry name" value="PROTEIN KINASE-LIKE DOMAIN-CONTAINING"/>
    <property type="match status" value="1"/>
</dbReference>